<dbReference type="PANTHER" id="PTHR43179:SF12">
    <property type="entry name" value="GALACTOFURANOSYLTRANSFERASE GLFT2"/>
    <property type="match status" value="1"/>
</dbReference>
<dbReference type="Pfam" id="PF00535">
    <property type="entry name" value="Glycos_transf_2"/>
    <property type="match status" value="1"/>
</dbReference>
<dbReference type="SUPFAM" id="SSF53448">
    <property type="entry name" value="Nucleotide-diphospho-sugar transferases"/>
    <property type="match status" value="1"/>
</dbReference>
<organism evidence="6 7">
    <name type="scientific">Pseudomonas umsongensis</name>
    <dbReference type="NCBI Taxonomy" id="198618"/>
    <lineage>
        <taxon>Bacteria</taxon>
        <taxon>Pseudomonadati</taxon>
        <taxon>Pseudomonadota</taxon>
        <taxon>Gammaproteobacteria</taxon>
        <taxon>Pseudomonadales</taxon>
        <taxon>Pseudomonadaceae</taxon>
        <taxon>Pseudomonas</taxon>
    </lineage>
</organism>
<dbReference type="AlphaFoldDB" id="A0AAE7DE74"/>
<keyword evidence="2" id="KW-0472">Membrane</keyword>
<dbReference type="Gene3D" id="1.25.40.10">
    <property type="entry name" value="Tetratricopeptide repeat domain"/>
    <property type="match status" value="1"/>
</dbReference>
<evidence type="ECO:0000256" key="2">
    <source>
        <dbReference type="ARBA" id="ARBA00022519"/>
    </source>
</evidence>
<proteinExistence type="inferred from homology"/>
<keyword evidence="3" id="KW-0328">Glycosyltransferase</keyword>
<comment type="similarity">
    <text evidence="1">Belongs to the glycosyltransferase 2 family.</text>
</comment>
<dbReference type="InterPro" id="IPR011990">
    <property type="entry name" value="TPR-like_helical_dom_sf"/>
</dbReference>
<keyword evidence="2" id="KW-1003">Cell membrane</keyword>
<dbReference type="InterPro" id="IPR029044">
    <property type="entry name" value="Nucleotide-diphossugar_trans"/>
</dbReference>
<evidence type="ECO:0000313" key="6">
    <source>
        <dbReference type="EMBL" id="QJC78450.1"/>
    </source>
</evidence>
<keyword evidence="4" id="KW-0808">Transferase</keyword>
<evidence type="ECO:0000256" key="3">
    <source>
        <dbReference type="ARBA" id="ARBA00022676"/>
    </source>
</evidence>
<dbReference type="SUPFAM" id="SSF48452">
    <property type="entry name" value="TPR-like"/>
    <property type="match status" value="1"/>
</dbReference>
<dbReference type="InterPro" id="IPR001173">
    <property type="entry name" value="Glyco_trans_2-like"/>
</dbReference>
<feature type="domain" description="Glycosyltransferase 2-like" evidence="5">
    <location>
        <begin position="262"/>
        <end position="437"/>
    </location>
</feature>
<accession>A0AAE7DE74</accession>
<evidence type="ECO:0000313" key="7">
    <source>
        <dbReference type="Proteomes" id="UP000501367"/>
    </source>
</evidence>
<gene>
    <name evidence="6" type="ORF">HGP31_09040</name>
</gene>
<evidence type="ECO:0000256" key="4">
    <source>
        <dbReference type="ARBA" id="ARBA00022679"/>
    </source>
</evidence>
<evidence type="ECO:0000256" key="1">
    <source>
        <dbReference type="ARBA" id="ARBA00006739"/>
    </source>
</evidence>
<dbReference type="Gene3D" id="3.90.550.10">
    <property type="entry name" value="Spore Coat Polysaccharide Biosynthesis Protein SpsA, Chain A"/>
    <property type="match status" value="1"/>
</dbReference>
<dbReference type="Proteomes" id="UP000501367">
    <property type="component" value="Chromosome"/>
</dbReference>
<reference evidence="6 7" key="1">
    <citation type="submission" date="2020-04" db="EMBL/GenBank/DDBJ databases">
        <authorList>
            <person name="Yao Y."/>
            <person name="He Z."/>
        </authorList>
    </citation>
    <scope>NUCLEOTIDE SEQUENCE [LARGE SCALE GENOMIC DNA]</scope>
    <source>
        <strain evidence="6 7">CY-1</strain>
    </source>
</reference>
<name>A0AAE7DE74_9PSED</name>
<dbReference type="RefSeq" id="WP_168757504.1">
    <property type="nucleotide sequence ID" value="NZ_CP051487.1"/>
</dbReference>
<dbReference type="KEGG" id="pum:HGP31_09040"/>
<sequence length="829" mass="91129">MDHFHRDRQAGLHDSAEVHLERALHTPEYRSEALIWKGIEALQHKDPQRAFVYLSGAAHQLPQRTDVRALLARSLLAQNNANAATRLLSAAWRDQPHDPTLRMALWQARSQSEQPAKLCQLILAHLPEINDGNELKLVLGLLAGLPHAPKNVGVVRYDAECGEIRGWALNVRSPQTPLRLQLQANGRTTQVAADSIHPLLQQAGISANHGGIQFQVSQPTPELQIRFKDGAALLGSPLSVLPPFIAPTPVAGNVARQQPVDVLVPVYEGLAETLECIDSVLRNRSLNQTEHRLVVLDDASPNRALSQALKNLAASGQIHYVRHPTNLGFIRNTNRGMALSPERDVVWLNADTRVNGNWLDRLRAVAYEAEDIASVTPFTNNGELMSFPLSRVSQAMPSAEQQAQLDHLASQTDSVAVEIETGCGFCLYIKRSALDEVGYLDEVHLSRGYGEETDWCLRARNFGWRHMGAPRVFVAHQGGISFGDEKILRVAHNNAILRRRYPDAESRYTAFCLRDPLQPARQALQRARLEQLRSWMSCEKGLSGTRDLFIGSEHPSIAPLALKYLNRGQYSEVTLLAALPGLPLSLEYRLPNDATQLLADLQSLPLQQLTYQQLDGCPLELCALTAQLQRPYRINCRDDRLLAEQGDLYWRGFANRAQSVQMAWPALHARYSAAFPQAKVQSFAPPAPRPMKTRTLLGTLLIADRLNNADVAQRWLKLGQSIKREQHPCLLLVVGESPWLSTLLSIGAVQALAQLPGLNITETLALAGCTAALSLDPAPGSDWTAAALANEYGLALYAEPGDVALEAGALPVAQLSIFSTPAPAPVDAL</sequence>
<dbReference type="GO" id="GO:0016757">
    <property type="term" value="F:glycosyltransferase activity"/>
    <property type="evidence" value="ECO:0007669"/>
    <property type="project" value="UniProtKB-KW"/>
</dbReference>
<dbReference type="PROSITE" id="PS51354">
    <property type="entry name" value="GLUTAREDOXIN_2"/>
    <property type="match status" value="1"/>
</dbReference>
<dbReference type="Pfam" id="PF14559">
    <property type="entry name" value="TPR_19"/>
    <property type="match status" value="1"/>
</dbReference>
<dbReference type="EMBL" id="CP051487">
    <property type="protein sequence ID" value="QJC78450.1"/>
    <property type="molecule type" value="Genomic_DNA"/>
</dbReference>
<evidence type="ECO:0000259" key="5">
    <source>
        <dbReference type="Pfam" id="PF00535"/>
    </source>
</evidence>
<dbReference type="GeneID" id="72193719"/>
<keyword evidence="2" id="KW-0997">Cell inner membrane</keyword>
<dbReference type="PANTHER" id="PTHR43179">
    <property type="entry name" value="RHAMNOSYLTRANSFERASE WBBL"/>
    <property type="match status" value="1"/>
</dbReference>
<protein>
    <submittedName>
        <fullName evidence="6">Glycosyltransferase</fullName>
    </submittedName>
</protein>